<feature type="region of interest" description="Disordered" evidence="1">
    <location>
        <begin position="1"/>
        <end position="78"/>
    </location>
</feature>
<feature type="compositionally biased region" description="Basic and acidic residues" evidence="1">
    <location>
        <begin position="1"/>
        <end position="34"/>
    </location>
</feature>
<name>A0ABT1RB85_9HYPH</name>
<feature type="compositionally biased region" description="Basic and acidic residues" evidence="1">
    <location>
        <begin position="56"/>
        <end position="68"/>
    </location>
</feature>
<dbReference type="Pfam" id="PF11154">
    <property type="entry name" value="DUF2934"/>
    <property type="match status" value="1"/>
</dbReference>
<protein>
    <submittedName>
        <fullName evidence="2">DUF2934 domain-containing protein</fullName>
    </submittedName>
</protein>
<sequence>MDKEQRQRERAYKIWEDEGRPDGQHADHWRRAGEEGQLSDQESDEVTRVNQQADDEFARGDRESEPENIKPPSVASPD</sequence>
<evidence type="ECO:0000313" key="3">
    <source>
        <dbReference type="Proteomes" id="UP000996601"/>
    </source>
</evidence>
<reference evidence="2" key="1">
    <citation type="submission" date="2021-07" db="EMBL/GenBank/DDBJ databases">
        <title>Shinella sp. nov., a novel member of the genus Shinella from water.</title>
        <authorList>
            <person name="Deng Y."/>
        </authorList>
    </citation>
    <scope>NUCLEOTIDE SEQUENCE</scope>
    <source>
        <strain evidence="2">CPCC 100929</strain>
    </source>
</reference>
<evidence type="ECO:0000313" key="2">
    <source>
        <dbReference type="EMBL" id="MCQ4632454.1"/>
    </source>
</evidence>
<keyword evidence="3" id="KW-1185">Reference proteome</keyword>
<gene>
    <name evidence="2" type="ORF">GB927_020580</name>
</gene>
<dbReference type="EMBL" id="WHSB02000008">
    <property type="protein sequence ID" value="MCQ4632454.1"/>
    <property type="molecule type" value="Genomic_DNA"/>
</dbReference>
<proteinExistence type="predicted"/>
<accession>A0ABT1RB85</accession>
<organism evidence="2 3">
    <name type="scientific">Shinella lacus</name>
    <dbReference type="NCBI Taxonomy" id="2654216"/>
    <lineage>
        <taxon>Bacteria</taxon>
        <taxon>Pseudomonadati</taxon>
        <taxon>Pseudomonadota</taxon>
        <taxon>Alphaproteobacteria</taxon>
        <taxon>Hyphomicrobiales</taxon>
        <taxon>Rhizobiaceae</taxon>
        <taxon>Shinella</taxon>
    </lineage>
</organism>
<evidence type="ECO:0000256" key="1">
    <source>
        <dbReference type="SAM" id="MobiDB-lite"/>
    </source>
</evidence>
<dbReference type="Proteomes" id="UP000996601">
    <property type="component" value="Unassembled WGS sequence"/>
</dbReference>
<comment type="caution">
    <text evidence="2">The sequence shown here is derived from an EMBL/GenBank/DDBJ whole genome shotgun (WGS) entry which is preliminary data.</text>
</comment>
<dbReference type="InterPro" id="IPR021327">
    <property type="entry name" value="DUF2934"/>
</dbReference>